<evidence type="ECO:0008006" key="4">
    <source>
        <dbReference type="Google" id="ProtNLM"/>
    </source>
</evidence>
<reference evidence="2 3" key="1">
    <citation type="journal article" date="2024" name="BMC Biol.">
        <title>Comparative genomics of Ascetosporea gives new insight into the evolutionary basis for animal parasitism in Rhizaria.</title>
        <authorList>
            <person name="Hiltunen Thoren M."/>
            <person name="Onut-Brannstrom I."/>
            <person name="Alfjorden A."/>
            <person name="Peckova H."/>
            <person name="Swords F."/>
            <person name="Hooper C."/>
            <person name="Holzer A.S."/>
            <person name="Bass D."/>
            <person name="Burki F."/>
        </authorList>
    </citation>
    <scope>NUCLEOTIDE SEQUENCE [LARGE SCALE GENOMIC DNA]</scope>
    <source>
        <strain evidence="2">20-A016</strain>
    </source>
</reference>
<evidence type="ECO:0000256" key="1">
    <source>
        <dbReference type="SAM" id="Coils"/>
    </source>
</evidence>
<protein>
    <recommendedName>
        <fullName evidence="4">Band 7 domain-containing protein</fullName>
    </recommendedName>
</protein>
<dbReference type="EMBL" id="JBDODL010003697">
    <property type="protein sequence ID" value="MES1922782.1"/>
    <property type="molecule type" value="Genomic_DNA"/>
</dbReference>
<sequence length="234" mass="26305">MLYDVTGLNRVRDGSSPQAGALVGTQKIALAMSNNATKHILNGALTILKNTSEIIISRIQQMALYGQDLNTAIKGALGERNVKVLQEANKLHLYEFSISIEVDMDEEERMNFDRLIESALTSGAIEIPDVIDLKATKNIKLASEYLKIKITRRKKEVQKYKEQEIQVQAQSQAQAQIAVKQAEQQALQMQMQLEQVKSQFDAQKEVMILGKQAEMDIMLENLKHQHAMEIQGLV</sequence>
<accession>A0ABV2AT12</accession>
<proteinExistence type="predicted"/>
<gene>
    <name evidence="2" type="ORF">MHBO_004306</name>
</gene>
<keyword evidence="1" id="KW-0175">Coiled coil</keyword>
<evidence type="ECO:0000313" key="3">
    <source>
        <dbReference type="Proteomes" id="UP001439008"/>
    </source>
</evidence>
<keyword evidence="3" id="KW-1185">Reference proteome</keyword>
<name>A0ABV2AT12_9EUKA</name>
<dbReference type="Proteomes" id="UP001439008">
    <property type="component" value="Unassembled WGS sequence"/>
</dbReference>
<evidence type="ECO:0000313" key="2">
    <source>
        <dbReference type="EMBL" id="MES1922782.1"/>
    </source>
</evidence>
<feature type="coiled-coil region" evidence="1">
    <location>
        <begin position="172"/>
        <end position="199"/>
    </location>
</feature>
<organism evidence="2 3">
    <name type="scientific">Bonamia ostreae</name>
    <dbReference type="NCBI Taxonomy" id="126728"/>
    <lineage>
        <taxon>Eukaryota</taxon>
        <taxon>Sar</taxon>
        <taxon>Rhizaria</taxon>
        <taxon>Endomyxa</taxon>
        <taxon>Ascetosporea</taxon>
        <taxon>Haplosporida</taxon>
        <taxon>Bonamia</taxon>
    </lineage>
</organism>
<comment type="caution">
    <text evidence="2">The sequence shown here is derived from an EMBL/GenBank/DDBJ whole genome shotgun (WGS) entry which is preliminary data.</text>
</comment>
<feature type="non-terminal residue" evidence="2">
    <location>
        <position position="234"/>
    </location>
</feature>